<dbReference type="GO" id="GO:0046513">
    <property type="term" value="P:ceramide biosynthetic process"/>
    <property type="evidence" value="ECO:0007669"/>
    <property type="project" value="InterPro"/>
</dbReference>
<protein>
    <recommendedName>
        <fullName evidence="7">TLC domain-containing protein</fullName>
    </recommendedName>
</protein>
<feature type="transmembrane region" description="Helical" evidence="6">
    <location>
        <begin position="166"/>
        <end position="184"/>
    </location>
</feature>
<dbReference type="SMART" id="SM00724">
    <property type="entry name" value="TLC"/>
    <property type="match status" value="1"/>
</dbReference>
<dbReference type="PIRSF" id="PIRSF005225">
    <property type="entry name" value="LAG1_LAC1"/>
    <property type="match status" value="1"/>
</dbReference>
<organism evidence="8">
    <name type="scientific">Vannella robusta</name>
    <dbReference type="NCBI Taxonomy" id="1487602"/>
    <lineage>
        <taxon>Eukaryota</taxon>
        <taxon>Amoebozoa</taxon>
        <taxon>Discosea</taxon>
        <taxon>Flabellinia</taxon>
        <taxon>Vannellidae</taxon>
        <taxon>Vannella</taxon>
    </lineage>
</organism>
<evidence type="ECO:0000256" key="2">
    <source>
        <dbReference type="ARBA" id="ARBA00022692"/>
    </source>
</evidence>
<dbReference type="AlphaFoldDB" id="A0A7S4IM55"/>
<feature type="transmembrane region" description="Helical" evidence="6">
    <location>
        <begin position="190"/>
        <end position="208"/>
    </location>
</feature>
<evidence type="ECO:0000256" key="5">
    <source>
        <dbReference type="PROSITE-ProRule" id="PRU00205"/>
    </source>
</evidence>
<dbReference type="EMBL" id="HBKP01020462">
    <property type="protein sequence ID" value="CAE2233686.1"/>
    <property type="molecule type" value="Transcribed_RNA"/>
</dbReference>
<dbReference type="InterPro" id="IPR016439">
    <property type="entry name" value="Lag1/Lac1-like"/>
</dbReference>
<evidence type="ECO:0000259" key="7">
    <source>
        <dbReference type="PROSITE" id="PS50922"/>
    </source>
</evidence>
<proteinExistence type="predicted"/>
<reference evidence="8" key="1">
    <citation type="submission" date="2021-01" db="EMBL/GenBank/DDBJ databases">
        <authorList>
            <person name="Corre E."/>
            <person name="Pelletier E."/>
            <person name="Niang G."/>
            <person name="Scheremetjew M."/>
            <person name="Finn R."/>
            <person name="Kale V."/>
            <person name="Holt S."/>
            <person name="Cochrane G."/>
            <person name="Meng A."/>
            <person name="Brown T."/>
            <person name="Cohen L."/>
        </authorList>
    </citation>
    <scope>NUCLEOTIDE SEQUENCE</scope>
    <source>
        <strain evidence="8">DIVA3 518/3/11/1/6</strain>
    </source>
</reference>
<evidence type="ECO:0000256" key="6">
    <source>
        <dbReference type="SAM" id="Phobius"/>
    </source>
</evidence>
<dbReference type="GO" id="GO:0050291">
    <property type="term" value="F:sphingosine N-acyltransferase activity"/>
    <property type="evidence" value="ECO:0007669"/>
    <property type="project" value="InterPro"/>
</dbReference>
<dbReference type="GO" id="GO:0016020">
    <property type="term" value="C:membrane"/>
    <property type="evidence" value="ECO:0007669"/>
    <property type="project" value="UniProtKB-SubCell"/>
</dbReference>
<feature type="domain" description="TLC" evidence="7">
    <location>
        <begin position="89"/>
        <end position="299"/>
    </location>
</feature>
<gene>
    <name evidence="8" type="ORF">VSP0166_LOCUS14428</name>
</gene>
<dbReference type="PANTHER" id="PTHR12560:SF0">
    <property type="entry name" value="LD18904P"/>
    <property type="match status" value="1"/>
</dbReference>
<evidence type="ECO:0000256" key="4">
    <source>
        <dbReference type="ARBA" id="ARBA00023136"/>
    </source>
</evidence>
<comment type="subcellular location">
    <subcellularLocation>
        <location evidence="1">Membrane</location>
        <topology evidence="1">Multi-pass membrane protein</topology>
    </subcellularLocation>
</comment>
<feature type="transmembrane region" description="Helical" evidence="6">
    <location>
        <begin position="228"/>
        <end position="248"/>
    </location>
</feature>
<dbReference type="PROSITE" id="PS50922">
    <property type="entry name" value="TLC"/>
    <property type="match status" value="1"/>
</dbReference>
<sequence length="319" mass="37881">MGEWNKWVGEQYFEPWAESIRVYFEGADAIRLPVTDRRVLLTRTWDMPMEDVLIVGLCVVFITALSVFFDRLVFIPIARLLRLREIDYGRFSETCWQLCFYGPMWLLSLAIVIDAPWFYEMWRCWEDPYPFIPMSNSIYWLFIIQMAWYFHCLIFHVLFDGRKSDFFVMLTHHIVAIALIYSAFNAGMMRVGVLTLFCMDVCDVFLHITKILRFVDNVKPCMDIPMTASYIGVVISWVVFRLILFPWKVIYNVTVLGLHYAGWANVDYWIFGSIFLIVLYGLQLFWFFLIVQSGYKFVRYGEMDDDRDPTARDAKHKQN</sequence>
<dbReference type="PANTHER" id="PTHR12560">
    <property type="entry name" value="LONGEVITY ASSURANCE FACTOR 1 LAG1"/>
    <property type="match status" value="1"/>
</dbReference>
<dbReference type="GO" id="GO:0005783">
    <property type="term" value="C:endoplasmic reticulum"/>
    <property type="evidence" value="ECO:0007669"/>
    <property type="project" value="TreeGrafter"/>
</dbReference>
<keyword evidence="3 6" id="KW-1133">Transmembrane helix</keyword>
<feature type="transmembrane region" description="Helical" evidence="6">
    <location>
        <begin position="268"/>
        <end position="291"/>
    </location>
</feature>
<evidence type="ECO:0000313" key="8">
    <source>
        <dbReference type="EMBL" id="CAE2233686.1"/>
    </source>
</evidence>
<dbReference type="InterPro" id="IPR006634">
    <property type="entry name" value="TLC-dom"/>
</dbReference>
<keyword evidence="2 5" id="KW-0812">Transmembrane</keyword>
<name>A0A7S4IM55_9EUKA</name>
<feature type="transmembrane region" description="Helical" evidence="6">
    <location>
        <begin position="95"/>
        <end position="118"/>
    </location>
</feature>
<keyword evidence="4 5" id="KW-0472">Membrane</keyword>
<feature type="transmembrane region" description="Helical" evidence="6">
    <location>
        <begin position="138"/>
        <end position="159"/>
    </location>
</feature>
<evidence type="ECO:0000256" key="1">
    <source>
        <dbReference type="ARBA" id="ARBA00004141"/>
    </source>
</evidence>
<accession>A0A7S4IM55</accession>
<dbReference type="Pfam" id="PF03798">
    <property type="entry name" value="TRAM_LAG1_CLN8"/>
    <property type="match status" value="1"/>
</dbReference>
<evidence type="ECO:0000256" key="3">
    <source>
        <dbReference type="ARBA" id="ARBA00022989"/>
    </source>
</evidence>
<feature type="transmembrane region" description="Helical" evidence="6">
    <location>
        <begin position="52"/>
        <end position="74"/>
    </location>
</feature>